<evidence type="ECO:0000256" key="1">
    <source>
        <dbReference type="ARBA" id="ARBA00022737"/>
    </source>
</evidence>
<accession>A0AAV2R528</accession>
<name>A0AAV2R528_MEGNR</name>
<dbReference type="Pfam" id="PF12796">
    <property type="entry name" value="Ank_2"/>
    <property type="match status" value="1"/>
</dbReference>
<dbReference type="PANTHER" id="PTHR24171">
    <property type="entry name" value="ANKYRIN REPEAT DOMAIN-CONTAINING PROTEIN 39-RELATED"/>
    <property type="match status" value="1"/>
</dbReference>
<dbReference type="PROSITE" id="PS50088">
    <property type="entry name" value="ANK_REPEAT"/>
    <property type="match status" value="2"/>
</dbReference>
<dbReference type="SUPFAM" id="SSF48403">
    <property type="entry name" value="Ankyrin repeat"/>
    <property type="match status" value="1"/>
</dbReference>
<keyword evidence="2 3" id="KW-0040">ANK repeat</keyword>
<dbReference type="AlphaFoldDB" id="A0AAV2R528"/>
<evidence type="ECO:0000256" key="2">
    <source>
        <dbReference type="ARBA" id="ARBA00023043"/>
    </source>
</evidence>
<dbReference type="Proteomes" id="UP001497623">
    <property type="component" value="Unassembled WGS sequence"/>
</dbReference>
<proteinExistence type="predicted"/>
<evidence type="ECO:0000256" key="3">
    <source>
        <dbReference type="PROSITE-ProRule" id="PRU00023"/>
    </source>
</evidence>
<dbReference type="PROSITE" id="PS50297">
    <property type="entry name" value="ANK_REP_REGION"/>
    <property type="match status" value="2"/>
</dbReference>
<feature type="repeat" description="ANK" evidence="3">
    <location>
        <begin position="20"/>
        <end position="52"/>
    </location>
</feature>
<keyword evidence="5" id="KW-1185">Reference proteome</keyword>
<gene>
    <name evidence="4" type="ORF">MNOR_LOCUS20707</name>
</gene>
<dbReference type="EMBL" id="CAXKWB010016171">
    <property type="protein sequence ID" value="CAL4115648.1"/>
    <property type="molecule type" value="Genomic_DNA"/>
</dbReference>
<dbReference type="Gene3D" id="1.25.40.20">
    <property type="entry name" value="Ankyrin repeat-containing domain"/>
    <property type="match status" value="1"/>
</dbReference>
<dbReference type="InterPro" id="IPR002110">
    <property type="entry name" value="Ankyrin_rpt"/>
</dbReference>
<feature type="non-terminal residue" evidence="4">
    <location>
        <position position="103"/>
    </location>
</feature>
<evidence type="ECO:0000313" key="4">
    <source>
        <dbReference type="EMBL" id="CAL4115648.1"/>
    </source>
</evidence>
<comment type="caution">
    <text evidence="4">The sequence shown here is derived from an EMBL/GenBank/DDBJ whole genome shotgun (WGS) entry which is preliminary data.</text>
</comment>
<dbReference type="SMART" id="SM00248">
    <property type="entry name" value="ANK"/>
    <property type="match status" value="1"/>
</dbReference>
<evidence type="ECO:0000313" key="5">
    <source>
        <dbReference type="Proteomes" id="UP001497623"/>
    </source>
</evidence>
<dbReference type="InterPro" id="IPR036770">
    <property type="entry name" value="Ankyrin_rpt-contain_sf"/>
</dbReference>
<organism evidence="4 5">
    <name type="scientific">Meganyctiphanes norvegica</name>
    <name type="common">Northern krill</name>
    <name type="synonym">Thysanopoda norvegica</name>
    <dbReference type="NCBI Taxonomy" id="48144"/>
    <lineage>
        <taxon>Eukaryota</taxon>
        <taxon>Metazoa</taxon>
        <taxon>Ecdysozoa</taxon>
        <taxon>Arthropoda</taxon>
        <taxon>Crustacea</taxon>
        <taxon>Multicrustacea</taxon>
        <taxon>Malacostraca</taxon>
        <taxon>Eumalacostraca</taxon>
        <taxon>Eucarida</taxon>
        <taxon>Euphausiacea</taxon>
        <taxon>Euphausiidae</taxon>
        <taxon>Meganyctiphanes</taxon>
    </lineage>
</organism>
<feature type="repeat" description="ANK" evidence="3">
    <location>
        <begin position="81"/>
        <end position="103"/>
    </location>
</feature>
<reference evidence="4 5" key="1">
    <citation type="submission" date="2024-05" db="EMBL/GenBank/DDBJ databases">
        <authorList>
            <person name="Wallberg A."/>
        </authorList>
    </citation>
    <scope>NUCLEOTIDE SEQUENCE [LARGE SCALE GENOMIC DNA]</scope>
</reference>
<keyword evidence="1" id="KW-0677">Repeat</keyword>
<sequence length="103" mass="11742">MSVIALHVVMNKVAAEIEGDGQTPLWWASREGHIDIVKLLLANSADVNKSHNNGKLHLYRSRNWRFSQLRFLVHPDLSRIARWTPLHWASCLGHSEVVQLLLA</sequence>
<protein>
    <submittedName>
        <fullName evidence="4">Uncharacterized protein</fullName>
    </submittedName>
</protein>